<keyword evidence="5" id="KW-0698">rRNA processing</keyword>
<dbReference type="InterPro" id="IPR001678">
    <property type="entry name" value="MeTrfase_RsmB-F_NOP2_dom"/>
</dbReference>
<evidence type="ECO:0000256" key="6">
    <source>
        <dbReference type="ARBA" id="ARBA00022603"/>
    </source>
</evidence>
<dbReference type="GO" id="GO:0008649">
    <property type="term" value="F:rRNA methyltransferase activity"/>
    <property type="evidence" value="ECO:0007669"/>
    <property type="project" value="InterPro"/>
</dbReference>
<dbReference type="CDD" id="cd02440">
    <property type="entry name" value="AdoMet_MTases"/>
    <property type="match status" value="1"/>
</dbReference>
<name>A0A0F9Q0B8_9ZZZZ</name>
<dbReference type="FunFam" id="3.40.50.150:FF:000022">
    <property type="entry name" value="Ribosomal RNA small subunit methyltransferase B"/>
    <property type="match status" value="1"/>
</dbReference>
<evidence type="ECO:0000256" key="7">
    <source>
        <dbReference type="ARBA" id="ARBA00022679"/>
    </source>
</evidence>
<dbReference type="SUPFAM" id="SSF48013">
    <property type="entry name" value="NusB-like"/>
    <property type="match status" value="1"/>
</dbReference>
<dbReference type="Pfam" id="PF01189">
    <property type="entry name" value="Methyltr_RsmB-F"/>
    <property type="match status" value="1"/>
</dbReference>
<evidence type="ECO:0000256" key="1">
    <source>
        <dbReference type="ARBA" id="ARBA00002724"/>
    </source>
</evidence>
<protein>
    <recommendedName>
        <fullName evidence="3">16S rRNA (cytosine(967)-C(5))-methyltransferase</fullName>
        <ecNumber evidence="3">2.1.1.176</ecNumber>
    </recommendedName>
    <alternativeName>
        <fullName evidence="10">16S rRNA m5C967 methyltransferase</fullName>
    </alternativeName>
    <alternativeName>
        <fullName evidence="11">rRNA (cytosine-C(5)-)-methyltransferase RsmB</fullName>
    </alternativeName>
</protein>
<sequence>MSSTARGVALEIINKANSKGSYANLLLPKVLEKSRLSPRDKALATQLAYGTLRSQGTLDWLIMRYAKKDNKIKPKVMDILRLGAYQVYYLDRVPDSAAVNNAVELSKAHYPKRVSDFVNAVLRKVSRNKNKVSFNSLKKDFAQYLSIKYSHPLWIAKLFLETYGKRKAEAMCKANSEVPDINIRVNTMRISVDAYEKLLIKKGYKVKRSKLCKDSMIIKPCGSITGIFGYAEGLFTVQDQSSTLVGHVLNPKPGESIIDVAAAPGGKTAHMASLMKNKGTIIATDVSSARLSLLDSLRDRMKLKIIIPLAVDTRRLNLYVKRTVNKVLVDAPCSGLGTLARRPDERWRKTEKTIHVLSQLQLEMLDSVADLVKKGGDLVYSVCTVTKEETEGVVEDFLAYHPEFKLVDIKNELPAKMRTNSKYGIQILPHQFHSDGMFIAKFNKIKRTKLKK</sequence>
<dbReference type="NCBIfam" id="TIGR00563">
    <property type="entry name" value="rsmB"/>
    <property type="match status" value="1"/>
</dbReference>
<evidence type="ECO:0000313" key="14">
    <source>
        <dbReference type="EMBL" id="KKN06746.1"/>
    </source>
</evidence>
<dbReference type="InterPro" id="IPR054728">
    <property type="entry name" value="RsmB-like_ferredoxin"/>
</dbReference>
<evidence type="ECO:0000256" key="12">
    <source>
        <dbReference type="ARBA" id="ARBA00047283"/>
    </source>
</evidence>
<dbReference type="PROSITE" id="PS51686">
    <property type="entry name" value="SAM_MT_RSMB_NOP"/>
    <property type="match status" value="1"/>
</dbReference>
<organism evidence="14">
    <name type="scientific">marine sediment metagenome</name>
    <dbReference type="NCBI Taxonomy" id="412755"/>
    <lineage>
        <taxon>unclassified sequences</taxon>
        <taxon>metagenomes</taxon>
        <taxon>ecological metagenomes</taxon>
    </lineage>
</organism>
<evidence type="ECO:0000256" key="3">
    <source>
        <dbReference type="ARBA" id="ARBA00012140"/>
    </source>
</evidence>
<dbReference type="SUPFAM" id="SSF53335">
    <property type="entry name" value="S-adenosyl-L-methionine-dependent methyltransferases"/>
    <property type="match status" value="1"/>
</dbReference>
<dbReference type="PRINTS" id="PR02008">
    <property type="entry name" value="RCMTFAMILY"/>
</dbReference>
<keyword evidence="8" id="KW-0949">S-adenosyl-L-methionine</keyword>
<dbReference type="InterPro" id="IPR004573">
    <property type="entry name" value="rRNA_ssu_MeTfrase_B"/>
</dbReference>
<dbReference type="GO" id="GO:0003723">
    <property type="term" value="F:RNA binding"/>
    <property type="evidence" value="ECO:0007669"/>
    <property type="project" value="UniProtKB-KW"/>
</dbReference>
<reference evidence="14" key="1">
    <citation type="journal article" date="2015" name="Nature">
        <title>Complex archaea that bridge the gap between prokaryotes and eukaryotes.</title>
        <authorList>
            <person name="Spang A."/>
            <person name="Saw J.H."/>
            <person name="Jorgensen S.L."/>
            <person name="Zaremba-Niedzwiedzka K."/>
            <person name="Martijn J."/>
            <person name="Lind A.E."/>
            <person name="van Eijk R."/>
            <person name="Schleper C."/>
            <person name="Guy L."/>
            <person name="Ettema T.J."/>
        </authorList>
    </citation>
    <scope>NUCLEOTIDE SEQUENCE</scope>
</reference>
<evidence type="ECO:0000256" key="2">
    <source>
        <dbReference type="ARBA" id="ARBA00004496"/>
    </source>
</evidence>
<proteinExistence type="predicted"/>
<keyword evidence="9" id="KW-0694">RNA-binding</keyword>
<dbReference type="NCBIfam" id="NF011494">
    <property type="entry name" value="PRK14902.1"/>
    <property type="match status" value="1"/>
</dbReference>
<dbReference type="PANTHER" id="PTHR22807:SF53">
    <property type="entry name" value="RIBOSOMAL RNA SMALL SUBUNIT METHYLTRANSFERASE B-RELATED"/>
    <property type="match status" value="1"/>
</dbReference>
<evidence type="ECO:0000259" key="13">
    <source>
        <dbReference type="PROSITE" id="PS51686"/>
    </source>
</evidence>
<evidence type="ECO:0000256" key="4">
    <source>
        <dbReference type="ARBA" id="ARBA00022490"/>
    </source>
</evidence>
<dbReference type="InterPro" id="IPR035926">
    <property type="entry name" value="NusB-like_sf"/>
</dbReference>
<comment type="caution">
    <text evidence="14">The sequence shown here is derived from an EMBL/GenBank/DDBJ whole genome shotgun (WGS) entry which is preliminary data.</text>
</comment>
<keyword evidence="7" id="KW-0808">Transferase</keyword>
<dbReference type="InterPro" id="IPR006027">
    <property type="entry name" value="NusB_RsmB_TIM44"/>
</dbReference>
<evidence type="ECO:0000256" key="10">
    <source>
        <dbReference type="ARBA" id="ARBA00030399"/>
    </source>
</evidence>
<dbReference type="GO" id="GO:0006355">
    <property type="term" value="P:regulation of DNA-templated transcription"/>
    <property type="evidence" value="ECO:0007669"/>
    <property type="project" value="InterPro"/>
</dbReference>
<dbReference type="AlphaFoldDB" id="A0A0F9Q0B8"/>
<keyword evidence="6" id="KW-0489">Methyltransferase</keyword>
<comment type="function">
    <text evidence="1">Specifically methylates the cytosine at position 967 (m5C967) of 16S rRNA.</text>
</comment>
<dbReference type="PANTHER" id="PTHR22807">
    <property type="entry name" value="NOP2 YEAST -RELATED NOL1/NOP2/FMU SUN DOMAIN-CONTAINING"/>
    <property type="match status" value="1"/>
</dbReference>
<keyword evidence="4" id="KW-0963">Cytoplasm</keyword>
<dbReference type="InterPro" id="IPR049560">
    <property type="entry name" value="MeTrfase_RsmB-F_NOP2_cat"/>
</dbReference>
<comment type="subcellular location">
    <subcellularLocation>
        <location evidence="2">Cytoplasm</location>
    </subcellularLocation>
</comment>
<dbReference type="EC" id="2.1.1.176" evidence="3"/>
<dbReference type="Gene3D" id="1.10.940.10">
    <property type="entry name" value="NusB-like"/>
    <property type="match status" value="1"/>
</dbReference>
<evidence type="ECO:0000256" key="11">
    <source>
        <dbReference type="ARBA" id="ARBA00031088"/>
    </source>
</evidence>
<dbReference type="GO" id="GO:0005737">
    <property type="term" value="C:cytoplasm"/>
    <property type="evidence" value="ECO:0007669"/>
    <property type="project" value="UniProtKB-SubCell"/>
</dbReference>
<evidence type="ECO:0000256" key="8">
    <source>
        <dbReference type="ARBA" id="ARBA00022691"/>
    </source>
</evidence>
<accession>A0A0F9Q0B8</accession>
<dbReference type="InterPro" id="IPR029063">
    <property type="entry name" value="SAM-dependent_MTases_sf"/>
</dbReference>
<dbReference type="EMBL" id="LAZR01004650">
    <property type="protein sequence ID" value="KKN06746.1"/>
    <property type="molecule type" value="Genomic_DNA"/>
</dbReference>
<dbReference type="InterPro" id="IPR023267">
    <property type="entry name" value="RCMT"/>
</dbReference>
<comment type="catalytic activity">
    <reaction evidence="12">
        <text>cytidine(967) in 16S rRNA + S-adenosyl-L-methionine = 5-methylcytidine(967) in 16S rRNA + S-adenosyl-L-homocysteine + H(+)</text>
        <dbReference type="Rhea" id="RHEA:42748"/>
        <dbReference type="Rhea" id="RHEA-COMP:10219"/>
        <dbReference type="Rhea" id="RHEA-COMP:10220"/>
        <dbReference type="ChEBI" id="CHEBI:15378"/>
        <dbReference type="ChEBI" id="CHEBI:57856"/>
        <dbReference type="ChEBI" id="CHEBI:59789"/>
        <dbReference type="ChEBI" id="CHEBI:74483"/>
        <dbReference type="ChEBI" id="CHEBI:82748"/>
        <dbReference type="EC" id="2.1.1.176"/>
    </reaction>
</comment>
<feature type="domain" description="SAM-dependent MTase RsmB/NOP-type" evidence="13">
    <location>
        <begin position="171"/>
        <end position="445"/>
    </location>
</feature>
<dbReference type="Gene3D" id="3.40.50.150">
    <property type="entry name" value="Vaccinia Virus protein VP39"/>
    <property type="match status" value="1"/>
</dbReference>
<dbReference type="Pfam" id="PF01029">
    <property type="entry name" value="NusB"/>
    <property type="match status" value="1"/>
</dbReference>
<gene>
    <name evidence="14" type="ORF">LCGC14_1074120</name>
</gene>
<dbReference type="Pfam" id="PF22458">
    <property type="entry name" value="RsmF-B_ferredox"/>
    <property type="match status" value="1"/>
</dbReference>
<evidence type="ECO:0000256" key="9">
    <source>
        <dbReference type="ARBA" id="ARBA00022884"/>
    </source>
</evidence>
<evidence type="ECO:0000256" key="5">
    <source>
        <dbReference type="ARBA" id="ARBA00022552"/>
    </source>
</evidence>